<dbReference type="InterPro" id="IPR001878">
    <property type="entry name" value="Znf_CCHC"/>
</dbReference>
<dbReference type="GO" id="GO:0004190">
    <property type="term" value="F:aspartic-type endopeptidase activity"/>
    <property type="evidence" value="ECO:0007669"/>
    <property type="project" value="UniProtKB-KW"/>
</dbReference>
<dbReference type="Pfam" id="PF07727">
    <property type="entry name" value="RVT_2"/>
    <property type="match status" value="1"/>
</dbReference>
<organism evidence="9 10">
    <name type="scientific">Mikania micrantha</name>
    <name type="common">bitter vine</name>
    <dbReference type="NCBI Taxonomy" id="192012"/>
    <lineage>
        <taxon>Eukaryota</taxon>
        <taxon>Viridiplantae</taxon>
        <taxon>Streptophyta</taxon>
        <taxon>Embryophyta</taxon>
        <taxon>Tracheophyta</taxon>
        <taxon>Spermatophyta</taxon>
        <taxon>Magnoliopsida</taxon>
        <taxon>eudicotyledons</taxon>
        <taxon>Gunneridae</taxon>
        <taxon>Pentapetalae</taxon>
        <taxon>asterids</taxon>
        <taxon>campanulids</taxon>
        <taxon>Asterales</taxon>
        <taxon>Asteraceae</taxon>
        <taxon>Asteroideae</taxon>
        <taxon>Heliantheae alliance</taxon>
        <taxon>Eupatorieae</taxon>
        <taxon>Mikania</taxon>
    </lineage>
</organism>
<feature type="region of interest" description="Disordered" evidence="6">
    <location>
        <begin position="329"/>
        <end position="359"/>
    </location>
</feature>
<dbReference type="GO" id="GO:0015074">
    <property type="term" value="P:DNA integration"/>
    <property type="evidence" value="ECO:0007669"/>
    <property type="project" value="InterPro"/>
</dbReference>
<dbReference type="GO" id="GO:0003676">
    <property type="term" value="F:nucleic acid binding"/>
    <property type="evidence" value="ECO:0007669"/>
    <property type="project" value="InterPro"/>
</dbReference>
<keyword evidence="1" id="KW-0645">Protease</keyword>
<dbReference type="InterPro" id="IPR054722">
    <property type="entry name" value="PolX-like_BBD"/>
</dbReference>
<feature type="region of interest" description="Disordered" evidence="6">
    <location>
        <begin position="804"/>
        <end position="860"/>
    </location>
</feature>
<dbReference type="InterPro" id="IPR012337">
    <property type="entry name" value="RNaseH-like_sf"/>
</dbReference>
<feature type="domain" description="Integrase catalytic" evidence="8">
    <location>
        <begin position="1053"/>
        <end position="1244"/>
    </location>
</feature>
<gene>
    <name evidence="9" type="ORF">E3N88_10160</name>
</gene>
<dbReference type="InterPro" id="IPR043502">
    <property type="entry name" value="DNA/RNA_pol_sf"/>
</dbReference>
<proteinExistence type="predicted"/>
<dbReference type="PROSITE" id="PS50158">
    <property type="entry name" value="ZF_CCHC"/>
    <property type="match status" value="1"/>
</dbReference>
<dbReference type="OrthoDB" id="8947436at2759"/>
<dbReference type="CDD" id="cd09272">
    <property type="entry name" value="RNase_HI_RT_Ty1"/>
    <property type="match status" value="1"/>
</dbReference>
<dbReference type="PROSITE" id="PS50994">
    <property type="entry name" value="INTEGRASE"/>
    <property type="match status" value="1"/>
</dbReference>
<evidence type="ECO:0000256" key="3">
    <source>
        <dbReference type="ARBA" id="ARBA00022750"/>
    </source>
</evidence>
<keyword evidence="4" id="KW-0378">Hydrolase</keyword>
<evidence type="ECO:0000313" key="10">
    <source>
        <dbReference type="Proteomes" id="UP000326396"/>
    </source>
</evidence>
<dbReference type="Pfam" id="PF25597">
    <property type="entry name" value="SH3_retrovirus"/>
    <property type="match status" value="1"/>
</dbReference>
<feature type="region of interest" description="Disordered" evidence="6">
    <location>
        <begin position="436"/>
        <end position="457"/>
    </location>
</feature>
<dbReference type="InterPro" id="IPR057670">
    <property type="entry name" value="SH3_retrovirus"/>
</dbReference>
<keyword evidence="5" id="KW-0863">Zinc-finger</keyword>
<dbReference type="InterPro" id="IPR001584">
    <property type="entry name" value="Integrase_cat-core"/>
</dbReference>
<evidence type="ECO:0000256" key="2">
    <source>
        <dbReference type="ARBA" id="ARBA00022723"/>
    </source>
</evidence>
<dbReference type="PANTHER" id="PTHR42648:SF32">
    <property type="entry name" value="RIBONUCLEASE H-LIKE DOMAIN, GAG-PRE-INTEGRASE DOMAIN PROTEIN-RELATED"/>
    <property type="match status" value="1"/>
</dbReference>
<dbReference type="Pfam" id="PF14223">
    <property type="entry name" value="Retrotran_gag_2"/>
    <property type="match status" value="1"/>
</dbReference>
<protein>
    <recommendedName>
        <fullName evidence="11">Integrase catalytic domain-containing protein</fullName>
    </recommendedName>
</protein>
<keyword evidence="5" id="KW-0862">Zinc</keyword>
<evidence type="ECO:0000256" key="1">
    <source>
        <dbReference type="ARBA" id="ARBA00022670"/>
    </source>
</evidence>
<feature type="region of interest" description="Disordered" evidence="6">
    <location>
        <begin position="392"/>
        <end position="418"/>
    </location>
</feature>
<comment type="caution">
    <text evidence="9">The sequence shown here is derived from an EMBL/GenBank/DDBJ whole genome shotgun (WGS) entry which is preliminary data.</text>
</comment>
<keyword evidence="10" id="KW-1185">Reference proteome</keyword>
<dbReference type="GO" id="GO:0008270">
    <property type="term" value="F:zinc ion binding"/>
    <property type="evidence" value="ECO:0007669"/>
    <property type="project" value="UniProtKB-KW"/>
</dbReference>
<name>A0A5N6PB09_9ASTR</name>
<evidence type="ECO:0000256" key="5">
    <source>
        <dbReference type="PROSITE-ProRule" id="PRU00047"/>
    </source>
</evidence>
<dbReference type="InterPro" id="IPR013103">
    <property type="entry name" value="RVT_2"/>
</dbReference>
<evidence type="ECO:0000313" key="9">
    <source>
        <dbReference type="EMBL" id="KAD6118889.1"/>
    </source>
</evidence>
<dbReference type="InterPro" id="IPR036875">
    <property type="entry name" value="Znf_CCHC_sf"/>
</dbReference>
<evidence type="ECO:0008006" key="11">
    <source>
        <dbReference type="Google" id="ProtNLM"/>
    </source>
</evidence>
<sequence>MTTPNNDPHNTGSATKPPMLVRSEYNIWQRRMLHHLSINSAGCWKSVVHGPYKPMITDPETKIMISKPSDMYSNEDIKLFEIDAKAHEQFGGTDEVLANTREILAQQYETFSHRKGESLTQQFERFSCLISELKMVKQEYTNSQMNNRFLRSLPERWDTYTIVLRSNANLENLSLTQLHGKLLTFEREVEQKRKLSSSGKLADDFVPGNTALIGQESEFNGSECSYDEHIDFSTNNVEHAFVGVDGNAGNYGDNLCFVMDDLNGIPDDDLEEMDILSQMALINIRSQKFYKRTGRKFPGLSGKTKVGFDKGKLRCHKCHRLGHFARECKSTGSSSSAPFVTFPSNNTSNKGQQSSGTSQQQFYPAHFVPQNPLPYPYPCFYMPQPTHYPALIPLQSPALPDPSKSQTNQQSQQQQHQSFFTPGVVDWSSLPDDLSDFNMQPYSEAGPHGGDNPFGNLALMALDSNDNSCSSSSTSQVSSESKAKLCSESCISAFASIREINVELINEKFELEKAVSGVMLVKHNDLKQTLAATQVNCEKWVESCKGFEMLLNKQSASNVKFGIGYNHTAPPADYKPKCFDCESDGESVYQSTKSSKMSDSVDISEEESNVCKIESQNVEIETYSYSIGCTNVIQNDTCQDSVLVEIDPDEKVSNVLNLHLIESDGNGIGENDARLLISQSYSSAVVEKVDIATTADDECVDRQVLKNNSSEVVNTSAVIKLATNTDASDVLKNKQSISKSSVLVDTHKEKKKRVPCEICRLFNHSTDECWYRKGSKFNKIKYKNKNILKMKNEFSSKFVPESSVVSKSGKSSQGNKSSISKKGKGVVPDSEKQHLKESSSIKDTKMIKHKNQKSSSDVSDEIKILTQNHNQLMLMMQQLLGKVNLAESSVGSFHKKKSKSKVKAKSSDKNTSRVASTEHGPSACQNSIWYVDSGGSMHMTGSRSLLHNYFTGRKGFMSFGNDAKGYIIGKGVVTNGEIRYDDVNHVENLKYNLLSVSQMCDKGHISLFTKQDCRILSSDVLPLIGKVLDEYTLLKANRVGKVYAFDLSKKISVKGHPCLFSKASFKESNLWHRRLGHVNIKNMNQLIERKATQIQIMSMGKKKYCLVIVDDYSRFVWTFFLHSKGEVAKAIMNFVLYVEKQYSIPVKCVRSDNGTEFRNHILDEFYLSKGIQRQYSIPRTPEQNGVVERKNRTLIEAARTMLADSGLPLTFWAEAVNTACYVQNRVLVNQRWLKTPYEILHSLTPLISFFRAFGCPCYILNTKDPLTKFDSKVDAGYFVGYSSTCKAYRVFNCRTKIVEETLHVKFNECPKDSIPQNPVEMFDLNILQHEFPVEPIVEADEVLTAVPPKASTETTQGSQDDEDESTHLFRFSDNLPISAKSDAPHAPAVLLNTNADEILASSQSFEIPAPLFPESSSTAATGPPANTCTDLIPYQELKDHPLSQVLGDISAGVSTRSQLSNFCLYSLFFSQQEPKNYHTALRDNGWVEAMPLELLQFKKQQVWELVSLPPGKCAIGTKWVFRNKTDENGQIIKNKARLVVQGFSQEEGIDYDETFAPVARLEAIRLFLAYAALHKLKVFQMDVKSAFLYGKIKEEVYVCQPPGFEDNKHPDWVYKLDKALYGLKQAPRAWYDTLSTFLLKNNFTRGSIDKTLFIKNVGQYKLLVQIYVDDIIFASSDPKLCADFTELMTKNFEMNAMGELQFFLGLQIKQNPDGIFIHQSKYTKELLKKFDLQTCKPCSNPMSSTTQLDADLKGNSVDETLYRCMIGSLMYLTASRPDIMFATCVCASFQVAPKESHLIAVKRIFRYLQGTQSLGIWYSTGPSCKLVAFSDSDYAGCKLTRKSTSGGCQFLGNCLVSWQSKKQTSVATSTAEAEYIAAASCTPQILWLQTQLLDYGIKESKTPLLMDSASALWSD</sequence>
<evidence type="ECO:0000256" key="4">
    <source>
        <dbReference type="ARBA" id="ARBA00022801"/>
    </source>
</evidence>
<dbReference type="EMBL" id="SZYD01000005">
    <property type="protein sequence ID" value="KAD6118889.1"/>
    <property type="molecule type" value="Genomic_DNA"/>
</dbReference>
<feature type="region of interest" description="Disordered" evidence="6">
    <location>
        <begin position="891"/>
        <end position="920"/>
    </location>
</feature>
<dbReference type="GO" id="GO:0006508">
    <property type="term" value="P:proteolysis"/>
    <property type="evidence" value="ECO:0007669"/>
    <property type="project" value="UniProtKB-KW"/>
</dbReference>
<dbReference type="SUPFAM" id="SSF53098">
    <property type="entry name" value="Ribonuclease H-like"/>
    <property type="match status" value="1"/>
</dbReference>
<dbReference type="InterPro" id="IPR036397">
    <property type="entry name" value="RNaseH_sf"/>
</dbReference>
<dbReference type="SUPFAM" id="SSF57756">
    <property type="entry name" value="Retrovirus zinc finger-like domains"/>
    <property type="match status" value="1"/>
</dbReference>
<dbReference type="Pfam" id="PF00665">
    <property type="entry name" value="rve"/>
    <property type="match status" value="1"/>
</dbReference>
<reference evidence="9 10" key="1">
    <citation type="submission" date="2019-05" db="EMBL/GenBank/DDBJ databases">
        <title>Mikania micrantha, genome provides insights into the molecular mechanism of rapid growth.</title>
        <authorList>
            <person name="Liu B."/>
        </authorList>
    </citation>
    <scope>NUCLEOTIDE SEQUENCE [LARGE SCALE GENOMIC DNA]</scope>
    <source>
        <strain evidence="9">NLD-2019</strain>
        <tissue evidence="9">Leaf</tissue>
    </source>
</reference>
<feature type="compositionally biased region" description="Basic residues" evidence="6">
    <location>
        <begin position="893"/>
        <end position="904"/>
    </location>
</feature>
<dbReference type="PANTHER" id="PTHR42648">
    <property type="entry name" value="TRANSPOSASE, PUTATIVE-RELATED"/>
    <property type="match status" value="1"/>
</dbReference>
<dbReference type="Proteomes" id="UP000326396">
    <property type="component" value="Linkage Group LG13"/>
</dbReference>
<feature type="compositionally biased region" description="Basic and acidic residues" evidence="6">
    <location>
        <begin position="829"/>
        <end position="846"/>
    </location>
</feature>
<dbReference type="SUPFAM" id="SSF56672">
    <property type="entry name" value="DNA/RNA polymerases"/>
    <property type="match status" value="1"/>
</dbReference>
<feature type="compositionally biased region" description="Low complexity" evidence="6">
    <location>
        <begin position="403"/>
        <end position="418"/>
    </location>
</feature>
<evidence type="ECO:0000259" key="7">
    <source>
        <dbReference type="PROSITE" id="PS50158"/>
    </source>
</evidence>
<feature type="compositionally biased region" description="Polar residues" evidence="6">
    <location>
        <begin position="330"/>
        <end position="350"/>
    </location>
</feature>
<keyword evidence="3" id="KW-0064">Aspartyl protease</keyword>
<feature type="compositionally biased region" description="Low complexity" evidence="6">
    <location>
        <begin position="804"/>
        <end position="818"/>
    </location>
</feature>
<evidence type="ECO:0000256" key="6">
    <source>
        <dbReference type="SAM" id="MobiDB-lite"/>
    </source>
</evidence>
<dbReference type="Gene3D" id="3.30.420.10">
    <property type="entry name" value="Ribonuclease H-like superfamily/Ribonuclease H"/>
    <property type="match status" value="1"/>
</dbReference>
<feature type="domain" description="CCHC-type" evidence="7">
    <location>
        <begin position="314"/>
        <end position="330"/>
    </location>
</feature>
<dbReference type="InterPro" id="IPR039537">
    <property type="entry name" value="Retrotran_Ty1/copia-like"/>
</dbReference>
<evidence type="ECO:0000259" key="8">
    <source>
        <dbReference type="PROSITE" id="PS50994"/>
    </source>
</evidence>
<accession>A0A5N6PB09</accession>
<keyword evidence="2" id="KW-0479">Metal-binding</keyword>
<dbReference type="Pfam" id="PF22936">
    <property type="entry name" value="Pol_BBD"/>
    <property type="match status" value="1"/>
</dbReference>